<comment type="caution">
    <text evidence="1">The sequence shown here is derived from an EMBL/GenBank/DDBJ whole genome shotgun (WGS) entry which is preliminary data.</text>
</comment>
<gene>
    <name evidence="1" type="ORF">AA309_22005</name>
</gene>
<dbReference type="OrthoDB" id="8020211at2"/>
<protein>
    <recommendedName>
        <fullName evidence="3">DUF1127 domain-containing protein</fullName>
    </recommendedName>
</protein>
<name>A0A0H1REU6_9HYPH</name>
<reference evidence="1 2" key="1">
    <citation type="submission" date="2015-05" db="EMBL/GenBank/DDBJ databases">
        <title>Draft genome sequence of Microvirga vignae strain BR3299, a novel nitrogen fixing bacteria isolated from Brazil semi-aired region.</title>
        <authorList>
            <person name="Zilli J.E."/>
            <person name="Passos S.R."/>
            <person name="Leite J."/>
            <person name="Baldani J.I."/>
            <person name="Xavier G.R."/>
            <person name="Rumjaneck N.G."/>
            <person name="Simoes-Araujo J.L."/>
        </authorList>
    </citation>
    <scope>NUCLEOTIDE SEQUENCE [LARGE SCALE GENOMIC DNA]</scope>
    <source>
        <strain evidence="1 2">BR3299</strain>
    </source>
</reference>
<dbReference type="STRING" id="1225564.AA309_22005"/>
<dbReference type="Proteomes" id="UP000035489">
    <property type="component" value="Unassembled WGS sequence"/>
</dbReference>
<proteinExistence type="predicted"/>
<keyword evidence="2" id="KW-1185">Reference proteome</keyword>
<evidence type="ECO:0000313" key="1">
    <source>
        <dbReference type="EMBL" id="KLK91127.1"/>
    </source>
</evidence>
<dbReference type="AlphaFoldDB" id="A0A0H1REU6"/>
<accession>A0A0H1REU6</accession>
<dbReference type="EMBL" id="LCYG01000060">
    <property type="protein sequence ID" value="KLK91127.1"/>
    <property type="molecule type" value="Genomic_DNA"/>
</dbReference>
<evidence type="ECO:0008006" key="3">
    <source>
        <dbReference type="Google" id="ProtNLM"/>
    </source>
</evidence>
<organism evidence="1 2">
    <name type="scientific">Microvirga vignae</name>
    <dbReference type="NCBI Taxonomy" id="1225564"/>
    <lineage>
        <taxon>Bacteria</taxon>
        <taxon>Pseudomonadati</taxon>
        <taxon>Pseudomonadota</taxon>
        <taxon>Alphaproteobacteria</taxon>
        <taxon>Hyphomicrobiales</taxon>
        <taxon>Methylobacteriaceae</taxon>
        <taxon>Microvirga</taxon>
    </lineage>
</organism>
<dbReference type="RefSeq" id="WP_047191167.1">
    <property type="nucleotide sequence ID" value="NZ_LCYG01000060.1"/>
</dbReference>
<dbReference type="PATRIC" id="fig|1225564.3.peg.5771"/>
<evidence type="ECO:0000313" key="2">
    <source>
        <dbReference type="Proteomes" id="UP000035489"/>
    </source>
</evidence>
<sequence>MMQNTASLNGSMISQSGWIARAVIASTTESIRYFVALMKEAAAHERDRRQLDERMLQDIGLEPFDVYHGWRGAGR</sequence>